<dbReference type="OrthoDB" id="8100111at2"/>
<proteinExistence type="predicted"/>
<accession>A0A271LW89</accession>
<dbReference type="RefSeq" id="WP_143747753.1">
    <property type="nucleotide sequence ID" value="NZ_NPKJ01000007.1"/>
</dbReference>
<protein>
    <submittedName>
        <fullName evidence="1">Uncharacterized protein</fullName>
    </submittedName>
</protein>
<sequence>MLFEPIWHMLIPRDKPLLKKGFAMRDGYSVRLCHDVDRQVWAAARCKGIVNVTAVAETVRLRNLAENVALEDIECLVLQAAQFYGAAMEFDSLTVFELANVHRLSVHRDALPGGGNLDVVEDRAVLLYLRQPDRTQ</sequence>
<dbReference type="EMBL" id="NPKJ01000007">
    <property type="protein sequence ID" value="PAQ12087.1"/>
    <property type="molecule type" value="Genomic_DNA"/>
</dbReference>
<evidence type="ECO:0000313" key="2">
    <source>
        <dbReference type="Proteomes" id="UP000216442"/>
    </source>
</evidence>
<name>A0A271LW89_9HYPH</name>
<gene>
    <name evidence="1" type="ORF">CIT26_01575</name>
</gene>
<keyword evidence="2" id="KW-1185">Reference proteome</keyword>
<evidence type="ECO:0000313" key="1">
    <source>
        <dbReference type="EMBL" id="PAQ12087.1"/>
    </source>
</evidence>
<organism evidence="1 2">
    <name type="scientific">Mesorhizobium temperatum</name>
    <dbReference type="NCBI Taxonomy" id="241416"/>
    <lineage>
        <taxon>Bacteria</taxon>
        <taxon>Pseudomonadati</taxon>
        <taxon>Pseudomonadota</taxon>
        <taxon>Alphaproteobacteria</taxon>
        <taxon>Hyphomicrobiales</taxon>
        <taxon>Phyllobacteriaceae</taxon>
        <taxon>Mesorhizobium</taxon>
    </lineage>
</organism>
<comment type="caution">
    <text evidence="1">The sequence shown here is derived from an EMBL/GenBank/DDBJ whole genome shotgun (WGS) entry which is preliminary data.</text>
</comment>
<dbReference type="Proteomes" id="UP000216442">
    <property type="component" value="Unassembled WGS sequence"/>
</dbReference>
<reference evidence="1 2" key="1">
    <citation type="submission" date="2017-08" db="EMBL/GenBank/DDBJ databases">
        <title>Mesorhizobium wenxinae sp. nov., a novel rhizobial species isolated from root nodules of chickpea (Cicer arietinum L.).</title>
        <authorList>
            <person name="Zhang J."/>
        </authorList>
    </citation>
    <scope>NUCLEOTIDE SEQUENCE [LARGE SCALE GENOMIC DNA]</scope>
    <source>
        <strain evidence="1 2">SDW018</strain>
    </source>
</reference>
<dbReference type="AlphaFoldDB" id="A0A271LW89"/>